<name>A0ACC6KZ32_9SPHI</name>
<proteinExistence type="predicted"/>
<sequence>MSLFLGLATLFRMSYVCDMFFMTSMLVIPNCVVATQQFVSRAKKFKKGDI</sequence>
<comment type="caution">
    <text evidence="1">The sequence shown here is derived from an EMBL/GenBank/DDBJ whole genome shotgun (WGS) entry which is preliminary data.</text>
</comment>
<accession>A0ACC6KZ32</accession>
<reference evidence="1" key="1">
    <citation type="submission" date="2023-07" db="EMBL/GenBank/DDBJ databases">
        <title>Sorghum-associated microbial communities from plants grown in Nebraska, USA.</title>
        <authorList>
            <person name="Schachtman D."/>
        </authorList>
    </citation>
    <scope>NUCLEOTIDE SEQUENCE</scope>
    <source>
        <strain evidence="1">2697</strain>
    </source>
</reference>
<evidence type="ECO:0000313" key="1">
    <source>
        <dbReference type="EMBL" id="MDR6784491.1"/>
    </source>
</evidence>
<keyword evidence="2" id="KW-1185">Reference proteome</keyword>
<dbReference type="Proteomes" id="UP001246858">
    <property type="component" value="Unassembled WGS sequence"/>
</dbReference>
<gene>
    <name evidence="1" type="ORF">J2X78_003056</name>
</gene>
<organism evidence="1 2">
    <name type="scientific">Pedobacter africanus</name>
    <dbReference type="NCBI Taxonomy" id="151894"/>
    <lineage>
        <taxon>Bacteria</taxon>
        <taxon>Pseudomonadati</taxon>
        <taxon>Bacteroidota</taxon>
        <taxon>Sphingobacteriia</taxon>
        <taxon>Sphingobacteriales</taxon>
        <taxon>Sphingobacteriaceae</taxon>
        <taxon>Pedobacter</taxon>
    </lineage>
</organism>
<protein>
    <submittedName>
        <fullName evidence="1">Uncharacterized protein</fullName>
    </submittedName>
</protein>
<dbReference type="EMBL" id="JAVDTF010000002">
    <property type="protein sequence ID" value="MDR6784491.1"/>
    <property type="molecule type" value="Genomic_DNA"/>
</dbReference>
<evidence type="ECO:0000313" key="2">
    <source>
        <dbReference type="Proteomes" id="UP001246858"/>
    </source>
</evidence>